<evidence type="ECO:0000313" key="1">
    <source>
        <dbReference type="EMBL" id="SDS45616.1"/>
    </source>
</evidence>
<evidence type="ECO:0000313" key="2">
    <source>
        <dbReference type="Proteomes" id="UP000182126"/>
    </source>
</evidence>
<name>A0A1H1SD03_9MICO</name>
<sequence>MRSYAHSRDVFFTYRVGAVMGFGDGERRGATPDAFAAALRDAINARPVTLSWLQRQLRDRGNRVSMATLSYWRSGARRPEGPQSLAALADIEDLLCLDSGALSRLLRPHRTGPLGPQGFPLEQVDMERAVREVYAALGATYPDTSRELTVHSVTDVDADGEVSSCLTRSIVQSTTGVITAIPVLDLTPGVPGPPPLLTAVAGGRVTARYSHPNGEAHGALIELDVPLAAPDTAVVEWSVQYQPGHPSDRETGHALSRQARELLVWTRFHPDAVPDWCDELVETAGGTVVTALPRPRGTSVHQVRRAFGPGALGLRWGYGPREGDQPG</sequence>
<dbReference type="EMBL" id="LT629770">
    <property type="protein sequence ID" value="SDS45616.1"/>
    <property type="molecule type" value="Genomic_DNA"/>
</dbReference>
<organism evidence="1 2">
    <name type="scientific">Microbacterium paraoxydans</name>
    <dbReference type="NCBI Taxonomy" id="199592"/>
    <lineage>
        <taxon>Bacteria</taxon>
        <taxon>Bacillati</taxon>
        <taxon>Actinomycetota</taxon>
        <taxon>Actinomycetes</taxon>
        <taxon>Micrococcales</taxon>
        <taxon>Microbacteriaceae</taxon>
        <taxon>Microbacterium</taxon>
    </lineage>
</organism>
<proteinExistence type="predicted"/>
<protein>
    <submittedName>
        <fullName evidence="1">Uncharacterized protein</fullName>
    </submittedName>
</protein>
<reference evidence="1 2" key="1">
    <citation type="submission" date="2016-10" db="EMBL/GenBank/DDBJ databases">
        <authorList>
            <person name="de Groot N.N."/>
        </authorList>
    </citation>
    <scope>NUCLEOTIDE SEQUENCE [LARGE SCALE GENOMIC DNA]</scope>
    <source>
        <strain evidence="1 2">DSM 15019</strain>
    </source>
</reference>
<accession>A0A1H1SD03</accession>
<gene>
    <name evidence="1" type="ORF">SAMN04489809_1896</name>
</gene>
<dbReference type="Proteomes" id="UP000182126">
    <property type="component" value="Chromosome I"/>
</dbReference>
<dbReference type="AlphaFoldDB" id="A0A1H1SD03"/>